<dbReference type="PROSITE" id="PS00061">
    <property type="entry name" value="ADH_SHORT"/>
    <property type="match status" value="1"/>
</dbReference>
<name>A0A420XNK6_9ACTN</name>
<dbReference type="InterPro" id="IPR002347">
    <property type="entry name" value="SDR_fam"/>
</dbReference>
<dbReference type="OrthoDB" id="658698at2"/>
<dbReference type="InterPro" id="IPR020904">
    <property type="entry name" value="Sc_DH/Rdtase_CS"/>
</dbReference>
<organism evidence="4 5">
    <name type="scientific">Motilibacter peucedani</name>
    <dbReference type="NCBI Taxonomy" id="598650"/>
    <lineage>
        <taxon>Bacteria</taxon>
        <taxon>Bacillati</taxon>
        <taxon>Actinomycetota</taxon>
        <taxon>Actinomycetes</taxon>
        <taxon>Motilibacterales</taxon>
        <taxon>Motilibacteraceae</taxon>
        <taxon>Motilibacter</taxon>
    </lineage>
</organism>
<dbReference type="RefSeq" id="WP_121193584.1">
    <property type="nucleotide sequence ID" value="NZ_RBWV01000012.1"/>
</dbReference>
<keyword evidence="2" id="KW-0560">Oxidoreductase</keyword>
<evidence type="ECO:0000256" key="3">
    <source>
        <dbReference type="RuleBase" id="RU000363"/>
    </source>
</evidence>
<dbReference type="Proteomes" id="UP000281955">
    <property type="component" value="Unassembled WGS sequence"/>
</dbReference>
<dbReference type="Pfam" id="PF00106">
    <property type="entry name" value="adh_short"/>
    <property type="match status" value="1"/>
</dbReference>
<dbReference type="InParanoid" id="A0A420XNK6"/>
<evidence type="ECO:0000256" key="1">
    <source>
        <dbReference type="ARBA" id="ARBA00006484"/>
    </source>
</evidence>
<dbReference type="InterPro" id="IPR036291">
    <property type="entry name" value="NAD(P)-bd_dom_sf"/>
</dbReference>
<dbReference type="AlphaFoldDB" id="A0A420XNK6"/>
<evidence type="ECO:0000313" key="4">
    <source>
        <dbReference type="EMBL" id="RKS73765.1"/>
    </source>
</evidence>
<accession>A0A420XNK6</accession>
<dbReference type="Gene3D" id="3.40.50.720">
    <property type="entry name" value="NAD(P)-binding Rossmann-like Domain"/>
    <property type="match status" value="1"/>
</dbReference>
<proteinExistence type="inferred from homology"/>
<reference evidence="4 5" key="1">
    <citation type="submission" date="2018-10" db="EMBL/GenBank/DDBJ databases">
        <title>Genomic Encyclopedia of Archaeal and Bacterial Type Strains, Phase II (KMG-II): from individual species to whole genera.</title>
        <authorList>
            <person name="Goeker M."/>
        </authorList>
    </citation>
    <scope>NUCLEOTIDE SEQUENCE [LARGE SCALE GENOMIC DNA]</scope>
    <source>
        <strain evidence="4 5">RP-AC37</strain>
    </source>
</reference>
<evidence type="ECO:0000313" key="5">
    <source>
        <dbReference type="Proteomes" id="UP000281955"/>
    </source>
</evidence>
<dbReference type="PRINTS" id="PR00081">
    <property type="entry name" value="GDHRDH"/>
</dbReference>
<protein>
    <submittedName>
        <fullName evidence="4">NADP-dependent 3-hydroxy acid dehydrogenase YdfG</fullName>
    </submittedName>
</protein>
<dbReference type="CDD" id="cd05233">
    <property type="entry name" value="SDR_c"/>
    <property type="match status" value="1"/>
</dbReference>
<dbReference type="PRINTS" id="PR00080">
    <property type="entry name" value="SDRFAMILY"/>
</dbReference>
<sequence length="253" mass="25850">MAGDSPRIAVVTGGGSGIGAAVGTALAAAGWTVVLAGRRVAALESVVDQGHGLAGSLEAVAADVTEEGSVRALFDETVRRHGRLDLLFNNAGTGAPSVDIDAHDLAAWNEVVAVNLTGAFLCTREAFRVMRHQDPRGGRIINNGSIAAHAPRPRSIAYTATKHAVTGLTKATALDGREFDIACGQIDIGNAATDMARGAADGAVQADGSVRPEPLMDVAEVGRAVVYMAGLPLDANVATMTVMATKMPFVGRG</sequence>
<dbReference type="PANTHER" id="PTHR43669:SF12">
    <property type="entry name" value="BLR5618 PROTEIN"/>
    <property type="match status" value="1"/>
</dbReference>
<dbReference type="GO" id="GO:0016491">
    <property type="term" value="F:oxidoreductase activity"/>
    <property type="evidence" value="ECO:0007669"/>
    <property type="project" value="UniProtKB-KW"/>
</dbReference>
<comment type="similarity">
    <text evidence="1 3">Belongs to the short-chain dehydrogenases/reductases (SDR) family.</text>
</comment>
<gene>
    <name evidence="4" type="ORF">CLV35_2256</name>
</gene>
<comment type="caution">
    <text evidence="4">The sequence shown here is derived from an EMBL/GenBank/DDBJ whole genome shotgun (WGS) entry which is preliminary data.</text>
</comment>
<dbReference type="SUPFAM" id="SSF51735">
    <property type="entry name" value="NAD(P)-binding Rossmann-fold domains"/>
    <property type="match status" value="1"/>
</dbReference>
<evidence type="ECO:0000256" key="2">
    <source>
        <dbReference type="ARBA" id="ARBA00023002"/>
    </source>
</evidence>
<keyword evidence="5" id="KW-1185">Reference proteome</keyword>
<dbReference type="FunFam" id="3.40.50.720:FF:000084">
    <property type="entry name" value="Short-chain dehydrogenase reductase"/>
    <property type="match status" value="1"/>
</dbReference>
<dbReference type="PANTHER" id="PTHR43669">
    <property type="entry name" value="5-KETO-D-GLUCONATE 5-REDUCTASE"/>
    <property type="match status" value="1"/>
</dbReference>
<dbReference type="EMBL" id="RBWV01000012">
    <property type="protein sequence ID" value="RKS73765.1"/>
    <property type="molecule type" value="Genomic_DNA"/>
</dbReference>